<keyword evidence="1" id="KW-0732">Signal</keyword>
<proteinExistence type="predicted"/>
<sequence length="243" mass="25591">MTARNAVVVGAVCAGLALALAGCGSEEHPDAGTNGVAKLSASKIERKARDAAGKAVAVRLSGTVVVSKGRTYKLNMRLREDGGFGHLVTKGSTFRLLRIDEDLYLKADADFWAGQKGQQAEGTSVARKLDDKYVKVPEGDPAYKQLSGFTDMKVLMDGLLGLHGKLAKGDRGQVGGTRTVRITGDDGAGGSLDVSLEGTPYPLRLQRAGGAGTLRLTAWNKTFDLQAPDEDQVVDYGRQITAG</sequence>
<dbReference type="EMBL" id="JAMQGM010000002">
    <property type="protein sequence ID" value="MCM2576189.1"/>
    <property type="molecule type" value="Genomic_DNA"/>
</dbReference>
<comment type="caution">
    <text evidence="2">The sequence shown here is derived from an EMBL/GenBank/DDBJ whole genome shotgun (WGS) entry which is preliminary data.</text>
</comment>
<dbReference type="Proteomes" id="UP001167160">
    <property type="component" value="Unassembled WGS sequence"/>
</dbReference>
<organism evidence="2 3">
    <name type="scientific">Streptomyces meridianus</name>
    <dbReference type="NCBI Taxonomy" id="2938945"/>
    <lineage>
        <taxon>Bacteria</taxon>
        <taxon>Bacillati</taxon>
        <taxon>Actinomycetota</taxon>
        <taxon>Actinomycetes</taxon>
        <taxon>Kitasatosporales</taxon>
        <taxon>Streptomycetaceae</taxon>
        <taxon>Streptomyces</taxon>
    </lineage>
</organism>
<feature type="chain" id="PRO_5045091470" description="Lipoprotein" evidence="1">
    <location>
        <begin position="22"/>
        <end position="243"/>
    </location>
</feature>
<dbReference type="RefSeq" id="WP_251408614.1">
    <property type="nucleotide sequence ID" value="NZ_JAMQGM010000002.1"/>
</dbReference>
<protein>
    <recommendedName>
        <fullName evidence="4">Lipoprotein</fullName>
    </recommendedName>
</protein>
<evidence type="ECO:0000313" key="2">
    <source>
        <dbReference type="EMBL" id="MCM2576189.1"/>
    </source>
</evidence>
<reference evidence="2" key="1">
    <citation type="journal article" date="2023" name="Int. J. Syst. Evol. Microbiol.">
        <title>Streptomyces meridianus sp. nov. isolated from brackish water of the Tagus estuary in Alcochete, Portugal.</title>
        <authorList>
            <person name="Santos J.D.N."/>
            <person name="Klimek D."/>
            <person name="Calusinska M."/>
            <person name="Lobo Da Cunha A."/>
            <person name="Catita J."/>
            <person name="Goncalves H."/>
            <person name="Gonzalez I."/>
            <person name="Reyes F."/>
            <person name="Lage O.M."/>
        </authorList>
    </citation>
    <scope>NUCLEOTIDE SEQUENCE</scope>
    <source>
        <strain evidence="2">MTZ3.1</strain>
    </source>
</reference>
<accession>A0ABT0X0U5</accession>
<evidence type="ECO:0000313" key="3">
    <source>
        <dbReference type="Proteomes" id="UP001167160"/>
    </source>
</evidence>
<evidence type="ECO:0000256" key="1">
    <source>
        <dbReference type="SAM" id="SignalP"/>
    </source>
</evidence>
<dbReference type="PROSITE" id="PS51257">
    <property type="entry name" value="PROKAR_LIPOPROTEIN"/>
    <property type="match status" value="1"/>
</dbReference>
<feature type="signal peptide" evidence="1">
    <location>
        <begin position="1"/>
        <end position="21"/>
    </location>
</feature>
<keyword evidence="3" id="KW-1185">Reference proteome</keyword>
<gene>
    <name evidence="2" type="ORF">M1E25_02275</name>
</gene>
<name>A0ABT0X0U5_9ACTN</name>
<evidence type="ECO:0008006" key="4">
    <source>
        <dbReference type="Google" id="ProtNLM"/>
    </source>
</evidence>